<evidence type="ECO:0000313" key="4">
    <source>
        <dbReference type="Proteomes" id="UP000001964"/>
    </source>
</evidence>
<dbReference type="GO" id="GO:0045333">
    <property type="term" value="P:cellular respiration"/>
    <property type="evidence" value="ECO:0007669"/>
    <property type="project" value="InterPro"/>
</dbReference>
<dbReference type="Proteomes" id="UP000001964">
    <property type="component" value="Chromosome"/>
</dbReference>
<dbReference type="eggNOG" id="COG2867">
    <property type="taxonomic scope" value="Bacteria"/>
</dbReference>
<evidence type="ECO:0000259" key="2">
    <source>
        <dbReference type="Pfam" id="PF03364"/>
    </source>
</evidence>
<comment type="similarity">
    <text evidence="1">Belongs to the ribosome association toxin RatA family.</text>
</comment>
<dbReference type="OrthoDB" id="9804759at2"/>
<dbReference type="InterPro" id="IPR044996">
    <property type="entry name" value="COQ10-like"/>
</dbReference>
<dbReference type="InterPro" id="IPR005031">
    <property type="entry name" value="COQ10_START"/>
</dbReference>
<sequence length="166" mass="19199">MVVEVRERLRLFHAADDLYDLVSDVRRYPQFIPQITAMRVLDERFDGSRFELTAEARVRYKFVTERFTSKVEADRAVRRIDVGFVAGPFRVLENHWRFHALTDGSCLVDFSIRAAFRNAILQMLLESNRERAGRVLIGKFSAEAERRYQTCGDPALDLAEEINAIG</sequence>
<name>Q0APQ8_MARMM</name>
<dbReference type="InterPro" id="IPR023393">
    <property type="entry name" value="START-like_dom_sf"/>
</dbReference>
<evidence type="ECO:0000256" key="1">
    <source>
        <dbReference type="ARBA" id="ARBA00008918"/>
    </source>
</evidence>
<protein>
    <submittedName>
        <fullName evidence="3">Cyclase/dehydrase</fullName>
    </submittedName>
</protein>
<dbReference type="Gene3D" id="3.30.530.20">
    <property type="match status" value="1"/>
</dbReference>
<dbReference type="EMBL" id="CP000449">
    <property type="protein sequence ID" value="ABI65729.1"/>
    <property type="molecule type" value="Genomic_DNA"/>
</dbReference>
<gene>
    <name evidence="3" type="ordered locus">Mmar10_1437</name>
</gene>
<feature type="domain" description="Coenzyme Q-binding protein COQ10 START" evidence="2">
    <location>
        <begin position="14"/>
        <end position="131"/>
    </location>
</feature>
<dbReference type="Pfam" id="PF03364">
    <property type="entry name" value="Polyketide_cyc"/>
    <property type="match status" value="1"/>
</dbReference>
<organism evidence="3 4">
    <name type="scientific">Maricaulis maris (strain MCS10)</name>
    <name type="common">Caulobacter maris</name>
    <dbReference type="NCBI Taxonomy" id="394221"/>
    <lineage>
        <taxon>Bacteria</taxon>
        <taxon>Pseudomonadati</taxon>
        <taxon>Pseudomonadota</taxon>
        <taxon>Alphaproteobacteria</taxon>
        <taxon>Maricaulales</taxon>
        <taxon>Maricaulaceae</taxon>
        <taxon>Maricaulis</taxon>
    </lineage>
</organism>
<dbReference type="PANTHER" id="PTHR12901">
    <property type="entry name" value="SPERM PROTEIN HOMOLOG"/>
    <property type="match status" value="1"/>
</dbReference>
<evidence type="ECO:0000313" key="3">
    <source>
        <dbReference type="EMBL" id="ABI65729.1"/>
    </source>
</evidence>
<keyword evidence="4" id="KW-1185">Reference proteome</keyword>
<dbReference type="RefSeq" id="WP_011643376.1">
    <property type="nucleotide sequence ID" value="NC_008347.1"/>
</dbReference>
<dbReference type="STRING" id="394221.Mmar10_1437"/>
<dbReference type="CDD" id="cd07813">
    <property type="entry name" value="COQ10p_like"/>
    <property type="match status" value="1"/>
</dbReference>
<dbReference type="GO" id="GO:0048039">
    <property type="term" value="F:ubiquinone binding"/>
    <property type="evidence" value="ECO:0007669"/>
    <property type="project" value="InterPro"/>
</dbReference>
<dbReference type="AlphaFoldDB" id="Q0APQ8"/>
<dbReference type="KEGG" id="mmr:Mmar10_1437"/>
<dbReference type="HOGENOM" id="CLU_079653_3_0_5"/>
<dbReference type="PANTHER" id="PTHR12901:SF10">
    <property type="entry name" value="COENZYME Q-BINDING PROTEIN COQ10, MITOCHONDRIAL"/>
    <property type="match status" value="1"/>
</dbReference>
<dbReference type="SUPFAM" id="SSF55961">
    <property type="entry name" value="Bet v1-like"/>
    <property type="match status" value="1"/>
</dbReference>
<proteinExistence type="inferred from homology"/>
<accession>Q0APQ8</accession>
<reference evidence="3 4" key="1">
    <citation type="submission" date="2006-08" db="EMBL/GenBank/DDBJ databases">
        <title>Complete sequence of Maricaulis maris MCS10.</title>
        <authorList>
            <consortium name="US DOE Joint Genome Institute"/>
            <person name="Copeland A."/>
            <person name="Lucas S."/>
            <person name="Lapidus A."/>
            <person name="Barry K."/>
            <person name="Detter J.C."/>
            <person name="Glavina del Rio T."/>
            <person name="Hammon N."/>
            <person name="Israni S."/>
            <person name="Dalin E."/>
            <person name="Tice H."/>
            <person name="Pitluck S."/>
            <person name="Saunders E."/>
            <person name="Brettin T."/>
            <person name="Bruce D."/>
            <person name="Han C."/>
            <person name="Tapia R."/>
            <person name="Gilna P."/>
            <person name="Schmutz J."/>
            <person name="Larimer F."/>
            <person name="Land M."/>
            <person name="Hauser L."/>
            <person name="Kyrpides N."/>
            <person name="Mikhailova N."/>
            <person name="Viollier P."/>
            <person name="Stephens C."/>
            <person name="Richardson P."/>
        </authorList>
    </citation>
    <scope>NUCLEOTIDE SEQUENCE [LARGE SCALE GENOMIC DNA]</scope>
    <source>
        <strain evidence="3 4">MCS10</strain>
    </source>
</reference>